<comment type="similarity">
    <text evidence="4">Belongs to the HSF family.</text>
</comment>
<name>A0AAD2JJU4_9STRA</name>
<sequence length="227" mass="25637">MTTEMTTESDILSQQNSLLELSMQQDGSLRTSKIPFGWKLHTMLEDTEKSDMEDIVSWVNSGRGFKVHDLDAFMEKVVPFYFRQSKWKSFQRQLYFYGYTRASSGAYQHPSFIKGNKTLSLSMRTTKIKSKAAKRMSDNSISSKSSFSSASTCEAIDPMPQIKIPSYNANICNGEVETWTSRIDKVLLNEAESAPPVPTSTNLSDGDRLSTFGGKCFHFVFDYGNFV</sequence>
<feature type="domain" description="HSF-type DNA-binding" evidence="5">
    <location>
        <begin position="32"/>
        <end position="131"/>
    </location>
</feature>
<dbReference type="GO" id="GO:0043565">
    <property type="term" value="F:sequence-specific DNA binding"/>
    <property type="evidence" value="ECO:0007669"/>
    <property type="project" value="InterPro"/>
</dbReference>
<dbReference type="SMART" id="SM00415">
    <property type="entry name" value="HSF"/>
    <property type="match status" value="1"/>
</dbReference>
<dbReference type="SUPFAM" id="SSF46785">
    <property type="entry name" value="Winged helix' DNA-binding domain"/>
    <property type="match status" value="1"/>
</dbReference>
<keyword evidence="8" id="KW-1185">Reference proteome</keyword>
<evidence type="ECO:0000313" key="8">
    <source>
        <dbReference type="Proteomes" id="UP001295423"/>
    </source>
</evidence>
<accession>A0AAD2JJU4</accession>
<dbReference type="GO" id="GO:0005634">
    <property type="term" value="C:nucleus"/>
    <property type="evidence" value="ECO:0007669"/>
    <property type="project" value="UniProtKB-SubCell"/>
</dbReference>
<dbReference type="PANTHER" id="PTHR10015:SF206">
    <property type="entry name" value="HSF-TYPE DNA-BINDING DOMAIN-CONTAINING PROTEIN"/>
    <property type="match status" value="1"/>
</dbReference>
<dbReference type="EMBL" id="CAKOGP040001947">
    <property type="protein sequence ID" value="CAJ1957486.1"/>
    <property type="molecule type" value="Genomic_DNA"/>
</dbReference>
<evidence type="ECO:0000256" key="3">
    <source>
        <dbReference type="ARBA" id="ARBA00023242"/>
    </source>
</evidence>
<dbReference type="EMBL" id="CAKOGP040002348">
    <property type="protein sequence ID" value="CAJ1967874.1"/>
    <property type="molecule type" value="Genomic_DNA"/>
</dbReference>
<evidence type="ECO:0000313" key="6">
    <source>
        <dbReference type="EMBL" id="CAJ1957486.1"/>
    </source>
</evidence>
<dbReference type="InterPro" id="IPR036390">
    <property type="entry name" value="WH_DNA-bd_sf"/>
</dbReference>
<reference evidence="6" key="1">
    <citation type="submission" date="2023-08" db="EMBL/GenBank/DDBJ databases">
        <authorList>
            <person name="Audoor S."/>
            <person name="Bilcke G."/>
        </authorList>
    </citation>
    <scope>NUCLEOTIDE SEQUENCE</scope>
</reference>
<evidence type="ECO:0000256" key="1">
    <source>
        <dbReference type="ARBA" id="ARBA00004123"/>
    </source>
</evidence>
<dbReference type="Pfam" id="PF00447">
    <property type="entry name" value="HSF_DNA-bind"/>
    <property type="match status" value="1"/>
</dbReference>
<keyword evidence="3" id="KW-0539">Nucleus</keyword>
<keyword evidence="2" id="KW-0238">DNA-binding</keyword>
<dbReference type="AlphaFoldDB" id="A0AAD2JJU4"/>
<protein>
    <recommendedName>
        <fullName evidence="5">HSF-type DNA-binding domain-containing protein</fullName>
    </recommendedName>
</protein>
<proteinExistence type="inferred from homology"/>
<dbReference type="GO" id="GO:0003700">
    <property type="term" value="F:DNA-binding transcription factor activity"/>
    <property type="evidence" value="ECO:0007669"/>
    <property type="project" value="InterPro"/>
</dbReference>
<gene>
    <name evidence="6" type="ORF">CYCCA115_LOCUS16735</name>
    <name evidence="7" type="ORF">CYCCA115_LOCUS22978</name>
</gene>
<evidence type="ECO:0000313" key="7">
    <source>
        <dbReference type="EMBL" id="CAJ1967874.1"/>
    </source>
</evidence>
<evidence type="ECO:0000256" key="2">
    <source>
        <dbReference type="ARBA" id="ARBA00023125"/>
    </source>
</evidence>
<dbReference type="InterPro" id="IPR036388">
    <property type="entry name" value="WH-like_DNA-bd_sf"/>
</dbReference>
<comment type="subcellular location">
    <subcellularLocation>
        <location evidence="1">Nucleus</location>
    </subcellularLocation>
</comment>
<evidence type="ECO:0000259" key="5">
    <source>
        <dbReference type="SMART" id="SM00415"/>
    </source>
</evidence>
<dbReference type="InterPro" id="IPR000232">
    <property type="entry name" value="HSF_DNA-bd"/>
</dbReference>
<evidence type="ECO:0000256" key="4">
    <source>
        <dbReference type="RuleBase" id="RU004020"/>
    </source>
</evidence>
<comment type="caution">
    <text evidence="6">The sequence shown here is derived from an EMBL/GenBank/DDBJ whole genome shotgun (WGS) entry which is preliminary data.</text>
</comment>
<dbReference type="Gene3D" id="1.10.10.10">
    <property type="entry name" value="Winged helix-like DNA-binding domain superfamily/Winged helix DNA-binding domain"/>
    <property type="match status" value="1"/>
</dbReference>
<dbReference type="Proteomes" id="UP001295423">
    <property type="component" value="Unassembled WGS sequence"/>
</dbReference>
<organism evidence="6 8">
    <name type="scientific">Cylindrotheca closterium</name>
    <dbReference type="NCBI Taxonomy" id="2856"/>
    <lineage>
        <taxon>Eukaryota</taxon>
        <taxon>Sar</taxon>
        <taxon>Stramenopiles</taxon>
        <taxon>Ochrophyta</taxon>
        <taxon>Bacillariophyta</taxon>
        <taxon>Bacillariophyceae</taxon>
        <taxon>Bacillariophycidae</taxon>
        <taxon>Bacillariales</taxon>
        <taxon>Bacillariaceae</taxon>
        <taxon>Cylindrotheca</taxon>
    </lineage>
</organism>
<dbReference type="PANTHER" id="PTHR10015">
    <property type="entry name" value="HEAT SHOCK TRANSCRIPTION FACTOR"/>
    <property type="match status" value="1"/>
</dbReference>